<proteinExistence type="predicted"/>
<protein>
    <submittedName>
        <fullName evidence="1">Uncharacterized protein</fullName>
    </submittedName>
</protein>
<evidence type="ECO:0000313" key="2">
    <source>
        <dbReference type="Proteomes" id="UP001207468"/>
    </source>
</evidence>
<dbReference type="Proteomes" id="UP001207468">
    <property type="component" value="Unassembled WGS sequence"/>
</dbReference>
<comment type="caution">
    <text evidence="1">The sequence shown here is derived from an EMBL/GenBank/DDBJ whole genome shotgun (WGS) entry which is preliminary data.</text>
</comment>
<gene>
    <name evidence="1" type="ORF">F5148DRAFT_975728</name>
</gene>
<name>A0ACC0UIE7_9AGAM</name>
<keyword evidence="2" id="KW-1185">Reference proteome</keyword>
<sequence>MPPPPALSPVTPSPKPPRILDGPLDPEPADQSAGSSDPPRETSPEPAAKESTPDSSPSRPPRTPSSPPSRSSQILPPSTPQIPAQLACVPIKTQSTSSNPTEQFGCWAIWSRRPTNPSHAPAIIISPYSRPPPDVLEKALRLPTPPESPKLTVSAPLATSVNADAVAPPDRSSTQAAPEEPLKLASDPAESPRNDLPETVSSSETEVSTVSDTPPVPASPLSSSTSISAAGTAHSQVKSRSESCEPTVSIAVSITAQEVAPVASLTEPPATSSLGVTALPSPTAAPSSITPTSAPAPPTAPPVLKKSWASLLRPAIGDVPASTSKSSLPTSSVVGFSIPASPLSRVPPVRRAELLTLLNGAAPFRPTNNATLPRLRARGLVNSGNMCFANAVLQLLLYCQPFWKLFRDLGRLMGQHGQGEGQESGGGVTPLVNATVRFLEEFEEKPSMQHVAKGKVRDGEDEKKEDDGVDSFAPTYVYDAMKEKKRFDTMRGGHQEDAEEFFGFYLDTLEEELLALHASISHPKPASGPKVEEREEESQSGERWTEVGKRNRMVLTRTAKSVESPITRIFGGKFRSTLHAPHQRDSVVVEDWRSLQLDIQRDSVRSIQDALSHISQPQPVQVGPSGTNEASQQVLIEALPSILVLHLKRFLYDTAARGVVKIGKHVQFSPELEIPLDIMAPAARRPAQPARYTLYGVLYHHGVSAGGGHYTLDVLHPNRDEGTRGDGNGGAGEAWLHIDDETLSAVRHEDVFGGHDNERGDDRCAYLLFYRRAAPIRT</sequence>
<reference evidence="1" key="1">
    <citation type="submission" date="2021-03" db="EMBL/GenBank/DDBJ databases">
        <title>Evolutionary priming and transition to the ectomycorrhizal habit in an iconic lineage of mushroom-forming fungi: is preadaptation a requirement?</title>
        <authorList>
            <consortium name="DOE Joint Genome Institute"/>
            <person name="Looney B.P."/>
            <person name="Miyauchi S."/>
            <person name="Morin E."/>
            <person name="Drula E."/>
            <person name="Courty P.E."/>
            <person name="Chicoki N."/>
            <person name="Fauchery L."/>
            <person name="Kohler A."/>
            <person name="Kuo A."/>
            <person name="LaButti K."/>
            <person name="Pangilinan J."/>
            <person name="Lipzen A."/>
            <person name="Riley R."/>
            <person name="Andreopoulos W."/>
            <person name="He G."/>
            <person name="Johnson J."/>
            <person name="Barry K.W."/>
            <person name="Grigoriev I.V."/>
            <person name="Nagy L."/>
            <person name="Hibbett D."/>
            <person name="Henrissat B."/>
            <person name="Matheny P.B."/>
            <person name="Labbe J."/>
            <person name="Martin A.F."/>
        </authorList>
    </citation>
    <scope>NUCLEOTIDE SEQUENCE</scope>
    <source>
        <strain evidence="1">BPL698</strain>
    </source>
</reference>
<evidence type="ECO:0000313" key="1">
    <source>
        <dbReference type="EMBL" id="KAI9511095.1"/>
    </source>
</evidence>
<accession>A0ACC0UIE7</accession>
<organism evidence="1 2">
    <name type="scientific">Russula earlei</name>
    <dbReference type="NCBI Taxonomy" id="71964"/>
    <lineage>
        <taxon>Eukaryota</taxon>
        <taxon>Fungi</taxon>
        <taxon>Dikarya</taxon>
        <taxon>Basidiomycota</taxon>
        <taxon>Agaricomycotina</taxon>
        <taxon>Agaricomycetes</taxon>
        <taxon>Russulales</taxon>
        <taxon>Russulaceae</taxon>
        <taxon>Russula</taxon>
    </lineage>
</organism>
<dbReference type="EMBL" id="JAGFNK010000027">
    <property type="protein sequence ID" value="KAI9511095.1"/>
    <property type="molecule type" value="Genomic_DNA"/>
</dbReference>